<dbReference type="InterPro" id="IPR015904">
    <property type="entry name" value="Sulphide_quinone_reductase"/>
</dbReference>
<reference evidence="2 3" key="1">
    <citation type="submission" date="2017-05" db="EMBL/GenBank/DDBJ databases">
        <authorList>
            <person name="Varghese N."/>
            <person name="Submissions S."/>
        </authorList>
    </citation>
    <scope>NUCLEOTIDE SEQUENCE [LARGE SCALE GENOMIC DNA]</scope>
    <source>
        <strain evidence="2 3">DSM 15360</strain>
    </source>
</reference>
<feature type="transmembrane region" description="Helical" evidence="1">
    <location>
        <begin position="6"/>
        <end position="24"/>
    </location>
</feature>
<protein>
    <recommendedName>
        <fullName evidence="4">Pyridine nucleotide-disulfide oxidoreductase</fullName>
    </recommendedName>
</protein>
<keyword evidence="1" id="KW-1133">Transmembrane helix</keyword>
<evidence type="ECO:0000313" key="3">
    <source>
        <dbReference type="Proteomes" id="UP001157915"/>
    </source>
</evidence>
<accession>A0ABY1PD84</accession>
<name>A0ABY1PD84_9BACT</name>
<proteinExistence type="predicted"/>
<keyword evidence="3" id="KW-1185">Reference proteome</keyword>
<dbReference type="PANTHER" id="PTHR10632">
    <property type="entry name" value="SULFIDE:QUINONE OXIDOREDUCTASE"/>
    <property type="match status" value="1"/>
</dbReference>
<dbReference type="Proteomes" id="UP001157915">
    <property type="component" value="Unassembled WGS sequence"/>
</dbReference>
<keyword evidence="1" id="KW-0472">Membrane</keyword>
<evidence type="ECO:0008006" key="4">
    <source>
        <dbReference type="Google" id="ProtNLM"/>
    </source>
</evidence>
<dbReference type="PANTHER" id="PTHR10632:SF2">
    <property type="entry name" value="SULFIDE:QUINONE OXIDOREDUCTASE, MITOCHONDRIAL"/>
    <property type="match status" value="1"/>
</dbReference>
<dbReference type="InterPro" id="IPR036188">
    <property type="entry name" value="FAD/NAD-bd_sf"/>
</dbReference>
<dbReference type="SUPFAM" id="SSF51905">
    <property type="entry name" value="FAD/NAD(P)-binding domain"/>
    <property type="match status" value="1"/>
</dbReference>
<organism evidence="2 3">
    <name type="scientific">Algoriphagus winogradskyi</name>
    <dbReference type="NCBI Taxonomy" id="237017"/>
    <lineage>
        <taxon>Bacteria</taxon>
        <taxon>Pseudomonadati</taxon>
        <taxon>Bacteroidota</taxon>
        <taxon>Cytophagia</taxon>
        <taxon>Cytophagales</taxon>
        <taxon>Cyclobacteriaceae</taxon>
        <taxon>Algoriphagus</taxon>
    </lineage>
</organism>
<sequence length="101" mass="11135">MKSHYQILIIGGGTAGIMTAAQFIKQKNLKDIAIIEPASTHFYQPAWTLVGAGTYDFDSTAKPMADVIPKDAVWIKDRATGFEPENNLVHTKNSGDITYDY</sequence>
<dbReference type="Gene3D" id="3.50.50.60">
    <property type="entry name" value="FAD/NAD(P)-binding domain"/>
    <property type="match status" value="1"/>
</dbReference>
<keyword evidence="1" id="KW-0812">Transmembrane</keyword>
<evidence type="ECO:0000313" key="2">
    <source>
        <dbReference type="EMBL" id="SMP31628.1"/>
    </source>
</evidence>
<evidence type="ECO:0000256" key="1">
    <source>
        <dbReference type="SAM" id="Phobius"/>
    </source>
</evidence>
<gene>
    <name evidence="2" type="ORF">SAMN06265367_107163</name>
</gene>
<dbReference type="RefSeq" id="WP_346771419.1">
    <property type="nucleotide sequence ID" value="NZ_FXUA01000007.1"/>
</dbReference>
<comment type="caution">
    <text evidence="2">The sequence shown here is derived from an EMBL/GenBank/DDBJ whole genome shotgun (WGS) entry which is preliminary data.</text>
</comment>
<dbReference type="EMBL" id="FXUA01000007">
    <property type="protein sequence ID" value="SMP31628.1"/>
    <property type="molecule type" value="Genomic_DNA"/>
</dbReference>